<dbReference type="CDD" id="cd00304">
    <property type="entry name" value="RT_like"/>
    <property type="match status" value="1"/>
</dbReference>
<gene>
    <name evidence="2" type="ORF">CRE_21475</name>
</gene>
<dbReference type="OrthoDB" id="5988153at2759"/>
<evidence type="ECO:0000259" key="1">
    <source>
        <dbReference type="Pfam" id="PF26215"/>
    </source>
</evidence>
<dbReference type="eggNOG" id="ENOG502T47E">
    <property type="taxonomic scope" value="Eukaryota"/>
</dbReference>
<keyword evidence="3" id="KW-1185">Reference proteome</keyword>
<proteinExistence type="predicted"/>
<feature type="domain" description="Helix-turn-helix" evidence="1">
    <location>
        <begin position="100"/>
        <end position="148"/>
    </location>
</feature>
<dbReference type="STRING" id="31234.E3N3R0"/>
<accession>E3N3R0</accession>
<evidence type="ECO:0000313" key="3">
    <source>
        <dbReference type="Proteomes" id="UP000008281"/>
    </source>
</evidence>
<dbReference type="PANTHER" id="PTHR21301:SF10">
    <property type="entry name" value="REVERSE TRANSCRIPTASE DOMAIN-CONTAINING PROTEIN"/>
    <property type="match status" value="1"/>
</dbReference>
<dbReference type="Pfam" id="PF26215">
    <property type="entry name" value="HTH_animal"/>
    <property type="match status" value="1"/>
</dbReference>
<dbReference type="Proteomes" id="UP000008281">
    <property type="component" value="Unassembled WGS sequence"/>
</dbReference>
<sequence length="274" mass="31381">MGSRLAPVLAVIYMDTIETPSNVYPTLLYRRYIDDIFVIAESKTTLDDVFLSLNSQADTIRLTRETPTEGWLPFLNCEIRHKNDAFSTRWYRKPSNKNILIRFDSCQPKQHKINTIRTTQRTAVANSTFDNIKYSKDLAENILRKNGYLTTVKKGVHYGKKANTRMNKQPHANVPIIPIPYVSEQITNLVRSSLKKVGLEARVIELKGISLRNTLIKNRIFDKRCVRRQCRVCPQIGEGACARRGVIYQIACSCGEIYIGESGRPLAERYNEHS</sequence>
<evidence type="ECO:0000313" key="2">
    <source>
        <dbReference type="EMBL" id="EFO85149.1"/>
    </source>
</evidence>
<dbReference type="InterPro" id="IPR058912">
    <property type="entry name" value="HTH_animal"/>
</dbReference>
<reference evidence="2" key="1">
    <citation type="submission" date="2007-07" db="EMBL/GenBank/DDBJ databases">
        <title>PCAP assembly of the Caenorhabditis remanei genome.</title>
        <authorList>
            <consortium name="The Caenorhabditis remanei Sequencing Consortium"/>
            <person name="Wilson R.K."/>
        </authorList>
    </citation>
    <scope>NUCLEOTIDE SEQUENCE [LARGE SCALE GENOMIC DNA]</scope>
    <source>
        <strain evidence="2">PB4641</strain>
    </source>
</reference>
<protein>
    <recommendedName>
        <fullName evidence="1">Helix-turn-helix domain-containing protein</fullName>
    </recommendedName>
</protein>
<dbReference type="InParanoid" id="E3N3R0"/>
<dbReference type="HOGENOM" id="CLU_1016487_0_0_1"/>
<dbReference type="AlphaFoldDB" id="E3N3R0"/>
<dbReference type="PANTHER" id="PTHR21301">
    <property type="entry name" value="REVERSE TRANSCRIPTASE"/>
    <property type="match status" value="1"/>
</dbReference>
<organism evidence="3">
    <name type="scientific">Caenorhabditis remanei</name>
    <name type="common">Caenorhabditis vulgaris</name>
    <dbReference type="NCBI Taxonomy" id="31234"/>
    <lineage>
        <taxon>Eukaryota</taxon>
        <taxon>Metazoa</taxon>
        <taxon>Ecdysozoa</taxon>
        <taxon>Nematoda</taxon>
        <taxon>Chromadorea</taxon>
        <taxon>Rhabditida</taxon>
        <taxon>Rhabditina</taxon>
        <taxon>Rhabditomorpha</taxon>
        <taxon>Rhabditoidea</taxon>
        <taxon>Rhabditidae</taxon>
        <taxon>Peloderinae</taxon>
        <taxon>Caenorhabditis</taxon>
    </lineage>
</organism>
<dbReference type="EMBL" id="DS268520">
    <property type="protein sequence ID" value="EFO85149.1"/>
    <property type="molecule type" value="Genomic_DNA"/>
</dbReference>
<name>E3N3R0_CAERE</name>
<dbReference type="OMA" id="ANHIAIS"/>